<proteinExistence type="predicted"/>
<dbReference type="AlphaFoldDB" id="A0A0G0HUJ5"/>
<gene>
    <name evidence="1" type="ORF">US29_C0038G0003</name>
</gene>
<dbReference type="SUPFAM" id="SSF52540">
    <property type="entry name" value="P-loop containing nucleoside triphosphate hydrolases"/>
    <property type="match status" value="1"/>
</dbReference>
<name>A0A0G0HUJ5_9BACT</name>
<dbReference type="EMBL" id="LBSK01000038">
    <property type="protein sequence ID" value="KKQ15694.1"/>
    <property type="molecule type" value="Genomic_DNA"/>
</dbReference>
<dbReference type="Gene3D" id="3.40.50.300">
    <property type="entry name" value="P-loop containing nucleotide triphosphate hydrolases"/>
    <property type="match status" value="1"/>
</dbReference>
<evidence type="ECO:0000313" key="1">
    <source>
        <dbReference type="EMBL" id="KKQ15694.1"/>
    </source>
</evidence>
<evidence type="ECO:0000313" key="2">
    <source>
        <dbReference type="Proteomes" id="UP000033886"/>
    </source>
</evidence>
<dbReference type="InterPro" id="IPR027417">
    <property type="entry name" value="P-loop_NTPase"/>
</dbReference>
<protein>
    <recommendedName>
        <fullName evidence="3">Adenylate kinase</fullName>
    </recommendedName>
</protein>
<evidence type="ECO:0008006" key="3">
    <source>
        <dbReference type="Google" id="ProtNLM"/>
    </source>
</evidence>
<reference evidence="1 2" key="1">
    <citation type="journal article" date="2015" name="Nature">
        <title>rRNA introns, odd ribosomes, and small enigmatic genomes across a large radiation of phyla.</title>
        <authorList>
            <person name="Brown C.T."/>
            <person name="Hug L.A."/>
            <person name="Thomas B.C."/>
            <person name="Sharon I."/>
            <person name="Castelle C.J."/>
            <person name="Singh A."/>
            <person name="Wilkins M.J."/>
            <person name="Williams K.H."/>
            <person name="Banfield J.F."/>
        </authorList>
    </citation>
    <scope>NUCLEOTIDE SEQUENCE [LARGE SCALE GENOMIC DNA]</scope>
</reference>
<sequence length="41" mass="4487">MKTILLHGPSGCGKDTQADLLVDKYGFEKIVTVLGKRGFCF</sequence>
<accession>A0A0G0HUJ5</accession>
<comment type="caution">
    <text evidence="1">The sequence shown here is derived from an EMBL/GenBank/DDBJ whole genome shotgun (WGS) entry which is preliminary data.</text>
</comment>
<organism evidence="1 2">
    <name type="scientific">candidate division WS6 bacterium GW2011_GWF1_36_8</name>
    <dbReference type="NCBI Taxonomy" id="1619098"/>
    <lineage>
        <taxon>Bacteria</taxon>
        <taxon>Candidatus Dojkabacteria</taxon>
    </lineage>
</organism>
<dbReference type="Proteomes" id="UP000033886">
    <property type="component" value="Unassembled WGS sequence"/>
</dbReference>